<proteinExistence type="predicted"/>
<evidence type="ECO:0000313" key="1">
    <source>
        <dbReference type="EMBL" id="GFR04366.1"/>
    </source>
</evidence>
<dbReference type="AlphaFoldDB" id="A0A8X6GGK5"/>
<reference evidence="1" key="1">
    <citation type="submission" date="2020-07" db="EMBL/GenBank/DDBJ databases">
        <title>Multicomponent nature underlies the extraordinary mechanical properties of spider dragline silk.</title>
        <authorList>
            <person name="Kono N."/>
            <person name="Nakamura H."/>
            <person name="Mori M."/>
            <person name="Yoshida Y."/>
            <person name="Ohtoshi R."/>
            <person name="Malay A.D."/>
            <person name="Moran D.A.P."/>
            <person name="Tomita M."/>
            <person name="Numata K."/>
            <person name="Arakawa K."/>
        </authorList>
    </citation>
    <scope>NUCLEOTIDE SEQUENCE</scope>
</reference>
<organism evidence="1 2">
    <name type="scientific">Trichonephila clavata</name>
    <name type="common">Joro spider</name>
    <name type="synonym">Nephila clavata</name>
    <dbReference type="NCBI Taxonomy" id="2740835"/>
    <lineage>
        <taxon>Eukaryota</taxon>
        <taxon>Metazoa</taxon>
        <taxon>Ecdysozoa</taxon>
        <taxon>Arthropoda</taxon>
        <taxon>Chelicerata</taxon>
        <taxon>Arachnida</taxon>
        <taxon>Araneae</taxon>
        <taxon>Araneomorphae</taxon>
        <taxon>Entelegynae</taxon>
        <taxon>Araneoidea</taxon>
        <taxon>Nephilidae</taxon>
        <taxon>Trichonephila</taxon>
    </lineage>
</organism>
<comment type="caution">
    <text evidence="1">The sequence shown here is derived from an EMBL/GenBank/DDBJ whole genome shotgun (WGS) entry which is preliminary data.</text>
</comment>
<name>A0A8X6GGK5_TRICU</name>
<protein>
    <submittedName>
        <fullName evidence="1">Uncharacterized protein</fullName>
    </submittedName>
</protein>
<keyword evidence="2" id="KW-1185">Reference proteome</keyword>
<dbReference type="EMBL" id="BMAO01025701">
    <property type="protein sequence ID" value="GFR04366.1"/>
    <property type="molecule type" value="Genomic_DNA"/>
</dbReference>
<accession>A0A8X6GGK5</accession>
<dbReference type="Proteomes" id="UP000887116">
    <property type="component" value="Unassembled WGS sequence"/>
</dbReference>
<gene>
    <name evidence="1" type="ORF">TNCT_80211</name>
</gene>
<sequence>MDANHSEVYVTKLLEQLEELKKKKARRLEKLKKIGRHKKKYFCQAQKMKTVMIVHFKVFRTLLYFIVQKRN</sequence>
<evidence type="ECO:0000313" key="2">
    <source>
        <dbReference type="Proteomes" id="UP000887116"/>
    </source>
</evidence>